<name>B4VLD4_9CYAN</name>
<sequence length="283" mass="32077">MNWKIGNVSITPVIELDLSVDESFSLPDATPENLAPDFDWLQPHFVEPDGKLKFRVQALLVESSGHKIIIDTCVGNDKQRSEPVFNQLNQPFIEDIAKSGFQREQVDIVVCTHLHYDHIGWNTMNVNGEWIPTFPNARYLITQPEFDYCRNQKDDFWAKAFGDSVAPIFAAGLVDLVDSNYQITPELQLIPTPGHTPGHSSVAISSQGQNVMITGDIMHHPCQCMHPEWECVADTFPQQAETTRREFLNHVSDTDILVIGTHWSAAKPVRIRQYKTAWKVQID</sequence>
<dbReference type="SUPFAM" id="SSF56281">
    <property type="entry name" value="Metallo-hydrolase/oxidoreductase"/>
    <property type="match status" value="1"/>
</dbReference>
<organism evidence="6 7">
    <name type="scientific">Coleofasciculus chthonoplastes PCC 7420</name>
    <dbReference type="NCBI Taxonomy" id="118168"/>
    <lineage>
        <taxon>Bacteria</taxon>
        <taxon>Bacillati</taxon>
        <taxon>Cyanobacteriota</taxon>
        <taxon>Cyanophyceae</taxon>
        <taxon>Coleofasciculales</taxon>
        <taxon>Coleofasciculaceae</taxon>
        <taxon>Coleofasciculus</taxon>
    </lineage>
</organism>
<evidence type="ECO:0000256" key="2">
    <source>
        <dbReference type="ARBA" id="ARBA00022723"/>
    </source>
</evidence>
<protein>
    <submittedName>
        <fullName evidence="6">Metallo-beta-lactamase superfamily, putative</fullName>
    </submittedName>
</protein>
<evidence type="ECO:0000259" key="5">
    <source>
        <dbReference type="SMART" id="SM00849"/>
    </source>
</evidence>
<dbReference type="Proteomes" id="UP000003835">
    <property type="component" value="Unassembled WGS sequence"/>
</dbReference>
<dbReference type="Pfam" id="PF00753">
    <property type="entry name" value="Lactamase_B"/>
    <property type="match status" value="1"/>
</dbReference>
<evidence type="ECO:0000313" key="6">
    <source>
        <dbReference type="EMBL" id="EDX77348.1"/>
    </source>
</evidence>
<dbReference type="EMBL" id="DS989844">
    <property type="protein sequence ID" value="EDX77348.1"/>
    <property type="molecule type" value="Genomic_DNA"/>
</dbReference>
<dbReference type="SMART" id="SM00849">
    <property type="entry name" value="Lactamase_B"/>
    <property type="match status" value="1"/>
</dbReference>
<dbReference type="eggNOG" id="COG0491">
    <property type="taxonomic scope" value="Bacteria"/>
</dbReference>
<feature type="domain" description="Metallo-beta-lactamase" evidence="5">
    <location>
        <begin position="55"/>
        <end position="262"/>
    </location>
</feature>
<accession>B4VLD4</accession>
<keyword evidence="7" id="KW-1185">Reference proteome</keyword>
<reference evidence="6 7" key="1">
    <citation type="submission" date="2008-07" db="EMBL/GenBank/DDBJ databases">
        <authorList>
            <person name="Tandeau de Marsac N."/>
            <person name="Ferriera S."/>
            <person name="Johnson J."/>
            <person name="Kravitz S."/>
            <person name="Beeson K."/>
            <person name="Sutton G."/>
            <person name="Rogers Y.-H."/>
            <person name="Friedman R."/>
            <person name="Frazier M."/>
            <person name="Venter J.C."/>
        </authorList>
    </citation>
    <scope>NUCLEOTIDE SEQUENCE [LARGE SCALE GENOMIC DNA]</scope>
    <source>
        <strain evidence="6 7">PCC 7420</strain>
    </source>
</reference>
<evidence type="ECO:0000313" key="7">
    <source>
        <dbReference type="Proteomes" id="UP000003835"/>
    </source>
</evidence>
<dbReference type="PANTHER" id="PTHR42978:SF6">
    <property type="entry name" value="QUORUM-QUENCHING LACTONASE YTNP-RELATED"/>
    <property type="match status" value="1"/>
</dbReference>
<dbReference type="PANTHER" id="PTHR42978">
    <property type="entry name" value="QUORUM-QUENCHING LACTONASE YTNP-RELATED-RELATED"/>
    <property type="match status" value="1"/>
</dbReference>
<dbReference type="AlphaFoldDB" id="B4VLD4"/>
<dbReference type="HOGENOM" id="CLU_056519_1_1_3"/>
<evidence type="ECO:0000256" key="1">
    <source>
        <dbReference type="ARBA" id="ARBA00007749"/>
    </source>
</evidence>
<keyword evidence="3" id="KW-0378">Hydrolase</keyword>
<dbReference type="CDD" id="cd16277">
    <property type="entry name" value="metallo-hydrolase-like_MBL-fold"/>
    <property type="match status" value="1"/>
</dbReference>
<keyword evidence="2" id="KW-0479">Metal-binding</keyword>
<dbReference type="GO" id="GO:0016787">
    <property type="term" value="F:hydrolase activity"/>
    <property type="evidence" value="ECO:0007669"/>
    <property type="project" value="UniProtKB-KW"/>
</dbReference>
<dbReference type="InterPro" id="IPR036866">
    <property type="entry name" value="RibonucZ/Hydroxyglut_hydro"/>
</dbReference>
<proteinExistence type="inferred from homology"/>
<dbReference type="RefSeq" id="WP_006099460.1">
    <property type="nucleotide sequence ID" value="NZ_DS989844.1"/>
</dbReference>
<evidence type="ECO:0000256" key="4">
    <source>
        <dbReference type="ARBA" id="ARBA00022833"/>
    </source>
</evidence>
<keyword evidence="4" id="KW-0862">Zinc</keyword>
<evidence type="ECO:0000256" key="3">
    <source>
        <dbReference type="ARBA" id="ARBA00022801"/>
    </source>
</evidence>
<dbReference type="InterPro" id="IPR051013">
    <property type="entry name" value="MBL_superfamily_lactonases"/>
</dbReference>
<dbReference type="STRING" id="118168.MC7420_485"/>
<gene>
    <name evidence="6" type="ORF">MC7420_485</name>
</gene>
<dbReference type="OrthoDB" id="333278at2"/>
<dbReference type="GO" id="GO:0046872">
    <property type="term" value="F:metal ion binding"/>
    <property type="evidence" value="ECO:0007669"/>
    <property type="project" value="UniProtKB-KW"/>
</dbReference>
<dbReference type="Gene3D" id="3.60.15.10">
    <property type="entry name" value="Ribonuclease Z/Hydroxyacylglutathione hydrolase-like"/>
    <property type="match status" value="1"/>
</dbReference>
<comment type="similarity">
    <text evidence="1">Belongs to the metallo-beta-lactamase superfamily.</text>
</comment>
<dbReference type="InterPro" id="IPR001279">
    <property type="entry name" value="Metallo-B-lactamas"/>
</dbReference>